<evidence type="ECO:0000313" key="1">
    <source>
        <dbReference type="EMBL" id="EFQ92105.1"/>
    </source>
</evidence>
<dbReference type="OrthoDB" id="4951733at2759"/>
<evidence type="ECO:0000313" key="2">
    <source>
        <dbReference type="Proteomes" id="UP000001067"/>
    </source>
</evidence>
<keyword evidence="2" id="KW-1185">Reference proteome</keyword>
<dbReference type="EMBL" id="GL534448">
    <property type="protein sequence ID" value="EFQ92105.1"/>
    <property type="molecule type" value="Genomic_DNA"/>
</dbReference>
<gene>
    <name evidence="1" type="ORF">PTT_10872</name>
</gene>
<dbReference type="AlphaFoldDB" id="E3RQ96"/>
<dbReference type="KEGG" id="pte:PTT_10872"/>
<sequence length="73" mass="8250">MADEGSVQLPEALGTPWRDTTIVLRDHTNFTAWFQQLELRCVAHNVWDIVNPAKTTLPGQKPTEIRAPAFSDF</sequence>
<accession>E3RQ96</accession>
<reference evidence="1 2" key="1">
    <citation type="journal article" date="2010" name="Genome Biol.">
        <title>A first genome assembly of the barley fungal pathogen Pyrenophora teres f. teres.</title>
        <authorList>
            <person name="Ellwood S.R."/>
            <person name="Liu Z."/>
            <person name="Syme R.A."/>
            <person name="Lai Z."/>
            <person name="Hane J.K."/>
            <person name="Keiper F."/>
            <person name="Moffat C.S."/>
            <person name="Oliver R.P."/>
            <person name="Friesen T.L."/>
        </authorList>
    </citation>
    <scope>NUCLEOTIDE SEQUENCE [LARGE SCALE GENOMIC DNA]</scope>
    <source>
        <strain evidence="1 2">0-1</strain>
    </source>
</reference>
<protein>
    <submittedName>
        <fullName evidence="1">Uncharacterized protein</fullName>
    </submittedName>
</protein>
<dbReference type="Proteomes" id="UP000001067">
    <property type="component" value="Unassembled WGS sequence"/>
</dbReference>
<proteinExistence type="predicted"/>
<name>E3RQ96_PYRTT</name>
<organism evidence="2">
    <name type="scientific">Pyrenophora teres f. teres (strain 0-1)</name>
    <name type="common">Barley net blotch fungus</name>
    <name type="synonym">Drechslera teres f. teres</name>
    <dbReference type="NCBI Taxonomy" id="861557"/>
    <lineage>
        <taxon>Eukaryota</taxon>
        <taxon>Fungi</taxon>
        <taxon>Dikarya</taxon>
        <taxon>Ascomycota</taxon>
        <taxon>Pezizomycotina</taxon>
        <taxon>Dothideomycetes</taxon>
        <taxon>Pleosporomycetidae</taxon>
        <taxon>Pleosporales</taxon>
        <taxon>Pleosporineae</taxon>
        <taxon>Pleosporaceae</taxon>
        <taxon>Pyrenophora</taxon>
    </lineage>
</organism>
<dbReference type="HOGENOM" id="CLU_2706068_0_0_1"/>